<name>A0A0C3EB28_9AGAM</name>
<proteinExistence type="predicted"/>
<evidence type="ECO:0000313" key="2">
    <source>
        <dbReference type="Proteomes" id="UP000053989"/>
    </source>
</evidence>
<accession>A0A0C3EB28</accession>
<sequence>MATETDMMEMGGLLRDRYLCGYFQSRRLTTPTTQSNPSATVHFDNDTVLAIAKFFVVVSPYSVAQLDQNTMSEVCTNFIPIQSKEESARSRHQRTEHV</sequence>
<reference evidence="2" key="2">
    <citation type="submission" date="2015-01" db="EMBL/GenBank/DDBJ databases">
        <title>Evolutionary Origins and Diversification of the Mycorrhizal Mutualists.</title>
        <authorList>
            <consortium name="DOE Joint Genome Institute"/>
            <consortium name="Mycorrhizal Genomics Consortium"/>
            <person name="Kohler A."/>
            <person name="Kuo A."/>
            <person name="Nagy L.G."/>
            <person name="Floudas D."/>
            <person name="Copeland A."/>
            <person name="Barry K.W."/>
            <person name="Cichocki N."/>
            <person name="Veneault-Fourrey C."/>
            <person name="LaButti K."/>
            <person name="Lindquist E.A."/>
            <person name="Lipzen A."/>
            <person name="Lundell T."/>
            <person name="Morin E."/>
            <person name="Murat C."/>
            <person name="Riley R."/>
            <person name="Ohm R."/>
            <person name="Sun H."/>
            <person name="Tunlid A."/>
            <person name="Henrissat B."/>
            <person name="Grigoriev I.V."/>
            <person name="Hibbett D.S."/>
            <person name="Martin F."/>
        </authorList>
    </citation>
    <scope>NUCLEOTIDE SEQUENCE [LARGE SCALE GENOMIC DNA]</scope>
    <source>
        <strain evidence="2">Foug A</strain>
    </source>
</reference>
<reference evidence="1 2" key="1">
    <citation type="submission" date="2014-04" db="EMBL/GenBank/DDBJ databases">
        <authorList>
            <consortium name="DOE Joint Genome Institute"/>
            <person name="Kuo A."/>
            <person name="Kohler A."/>
            <person name="Nagy L.G."/>
            <person name="Floudas D."/>
            <person name="Copeland A."/>
            <person name="Barry K.W."/>
            <person name="Cichocki N."/>
            <person name="Veneault-Fourrey C."/>
            <person name="LaButti K."/>
            <person name="Lindquist E.A."/>
            <person name="Lipzen A."/>
            <person name="Lundell T."/>
            <person name="Morin E."/>
            <person name="Murat C."/>
            <person name="Sun H."/>
            <person name="Tunlid A."/>
            <person name="Henrissat B."/>
            <person name="Grigoriev I.V."/>
            <person name="Hibbett D.S."/>
            <person name="Martin F."/>
            <person name="Nordberg H.P."/>
            <person name="Cantor M.N."/>
            <person name="Hua S.X."/>
        </authorList>
    </citation>
    <scope>NUCLEOTIDE SEQUENCE [LARGE SCALE GENOMIC DNA]</scope>
    <source>
        <strain evidence="1 2">Foug A</strain>
    </source>
</reference>
<evidence type="ECO:0000313" key="1">
    <source>
        <dbReference type="EMBL" id="KIM65549.1"/>
    </source>
</evidence>
<organism evidence="1 2">
    <name type="scientific">Scleroderma citrinum Foug A</name>
    <dbReference type="NCBI Taxonomy" id="1036808"/>
    <lineage>
        <taxon>Eukaryota</taxon>
        <taxon>Fungi</taxon>
        <taxon>Dikarya</taxon>
        <taxon>Basidiomycota</taxon>
        <taxon>Agaricomycotina</taxon>
        <taxon>Agaricomycetes</taxon>
        <taxon>Agaricomycetidae</taxon>
        <taxon>Boletales</taxon>
        <taxon>Sclerodermatineae</taxon>
        <taxon>Sclerodermataceae</taxon>
        <taxon>Scleroderma</taxon>
    </lineage>
</organism>
<dbReference type="InParanoid" id="A0A0C3EB28"/>
<gene>
    <name evidence="1" type="ORF">SCLCIDRAFT_1212292</name>
</gene>
<protein>
    <submittedName>
        <fullName evidence="1">Uncharacterized protein</fullName>
    </submittedName>
</protein>
<dbReference type="HOGENOM" id="CLU_2334866_0_0_1"/>
<dbReference type="AlphaFoldDB" id="A0A0C3EB28"/>
<dbReference type="EMBL" id="KN822022">
    <property type="protein sequence ID" value="KIM65549.1"/>
    <property type="molecule type" value="Genomic_DNA"/>
</dbReference>
<dbReference type="Proteomes" id="UP000053989">
    <property type="component" value="Unassembled WGS sequence"/>
</dbReference>
<keyword evidence="2" id="KW-1185">Reference proteome</keyword>